<dbReference type="GO" id="GO:0003723">
    <property type="term" value="F:RNA binding"/>
    <property type="evidence" value="ECO:0007669"/>
    <property type="project" value="TreeGrafter"/>
</dbReference>
<evidence type="ECO:0000313" key="4">
    <source>
        <dbReference type="Proteomes" id="UP000218231"/>
    </source>
</evidence>
<feature type="compositionally biased region" description="Polar residues" evidence="2">
    <location>
        <begin position="40"/>
        <end position="55"/>
    </location>
</feature>
<name>A0A2A2J596_9BILA</name>
<dbReference type="Proteomes" id="UP000218231">
    <property type="component" value="Unassembled WGS sequence"/>
</dbReference>
<evidence type="ECO:0000256" key="1">
    <source>
        <dbReference type="ARBA" id="ARBA00034118"/>
    </source>
</evidence>
<dbReference type="GO" id="GO:0005730">
    <property type="term" value="C:nucleolus"/>
    <property type="evidence" value="ECO:0007669"/>
    <property type="project" value="TreeGrafter"/>
</dbReference>
<comment type="similarity">
    <text evidence="1">Belongs to the learning-associated protein family.</text>
</comment>
<dbReference type="GO" id="GO:0097484">
    <property type="term" value="P:dendrite extension"/>
    <property type="evidence" value="ECO:0007669"/>
    <property type="project" value="TreeGrafter"/>
</dbReference>
<gene>
    <name evidence="3" type="ORF">WR25_09626</name>
</gene>
<dbReference type="OrthoDB" id="6257894at2759"/>
<dbReference type="EMBL" id="LIAE01010678">
    <property type="protein sequence ID" value="PAV56805.1"/>
    <property type="molecule type" value="Genomic_DNA"/>
</dbReference>
<organism evidence="3 4">
    <name type="scientific">Diploscapter pachys</name>
    <dbReference type="NCBI Taxonomy" id="2018661"/>
    <lineage>
        <taxon>Eukaryota</taxon>
        <taxon>Metazoa</taxon>
        <taxon>Ecdysozoa</taxon>
        <taxon>Nematoda</taxon>
        <taxon>Chromadorea</taxon>
        <taxon>Rhabditida</taxon>
        <taxon>Rhabditina</taxon>
        <taxon>Rhabditomorpha</taxon>
        <taxon>Rhabditoidea</taxon>
        <taxon>Rhabditidae</taxon>
        <taxon>Diploscapter</taxon>
    </lineage>
</organism>
<protein>
    <recommendedName>
        <fullName evidence="5">Protein LLP homolog</fullName>
    </recommendedName>
</protein>
<dbReference type="GO" id="GO:0001099">
    <property type="term" value="F:basal RNA polymerase II transcription machinery binding"/>
    <property type="evidence" value="ECO:0007669"/>
    <property type="project" value="TreeGrafter"/>
</dbReference>
<dbReference type="STRING" id="2018661.A0A2A2J596"/>
<keyword evidence="4" id="KW-1185">Reference proteome</keyword>
<sequence>MAKSLRSKFKRKMRAIARVKKAPKEAARLNEAVKRRDQFDSTPQSVADKTTSVQAQEAKANQGIETMETDQPASKATINLRTMKTADGKFPSWMNQRQRKKYSQKKKKSKTQQGKKKKGIKVF</sequence>
<dbReference type="AlphaFoldDB" id="A0A2A2J596"/>
<dbReference type="PANTHER" id="PTHR34253">
    <property type="entry name" value="PROTEIN LLP HOMOLOG"/>
    <property type="match status" value="1"/>
</dbReference>
<dbReference type="PANTHER" id="PTHR34253:SF1">
    <property type="entry name" value="PROTEIN LLP HOMOLOG"/>
    <property type="match status" value="1"/>
</dbReference>
<evidence type="ECO:0000313" key="3">
    <source>
        <dbReference type="EMBL" id="PAV56805.1"/>
    </source>
</evidence>
<accession>A0A2A2J596</accession>
<dbReference type="Pfam" id="PF10169">
    <property type="entry name" value="LLPH"/>
    <property type="match status" value="1"/>
</dbReference>
<evidence type="ECO:0000256" key="2">
    <source>
        <dbReference type="SAM" id="MobiDB-lite"/>
    </source>
</evidence>
<evidence type="ECO:0008006" key="5">
    <source>
        <dbReference type="Google" id="ProtNLM"/>
    </source>
</evidence>
<feature type="compositionally biased region" description="Basic residues" evidence="2">
    <location>
        <begin position="97"/>
        <end position="123"/>
    </location>
</feature>
<feature type="compositionally biased region" description="Basic and acidic residues" evidence="2">
    <location>
        <begin position="22"/>
        <end position="39"/>
    </location>
</feature>
<proteinExistence type="inferred from homology"/>
<comment type="caution">
    <text evidence="3">The sequence shown here is derived from an EMBL/GenBank/DDBJ whole genome shotgun (WGS) entry which is preliminary data.</text>
</comment>
<feature type="compositionally biased region" description="Polar residues" evidence="2">
    <location>
        <begin position="69"/>
        <end position="82"/>
    </location>
</feature>
<reference evidence="3 4" key="1">
    <citation type="journal article" date="2017" name="Curr. Biol.">
        <title>Genome architecture and evolution of a unichromosomal asexual nematode.</title>
        <authorList>
            <person name="Fradin H."/>
            <person name="Zegar C."/>
            <person name="Gutwein M."/>
            <person name="Lucas J."/>
            <person name="Kovtun M."/>
            <person name="Corcoran D."/>
            <person name="Baugh L.R."/>
            <person name="Kiontke K."/>
            <person name="Gunsalus K."/>
            <person name="Fitch D.H."/>
            <person name="Piano F."/>
        </authorList>
    </citation>
    <scope>NUCLEOTIDE SEQUENCE [LARGE SCALE GENOMIC DNA]</scope>
    <source>
        <strain evidence="3">PF1309</strain>
    </source>
</reference>
<feature type="region of interest" description="Disordered" evidence="2">
    <location>
        <begin position="20"/>
        <end position="123"/>
    </location>
</feature>
<dbReference type="InterPro" id="IPR018784">
    <property type="entry name" value="LLPH-like"/>
</dbReference>